<comment type="caution">
    <text evidence="1">The sequence shown here is derived from an EMBL/GenBank/DDBJ whole genome shotgun (WGS) entry which is preliminary data.</text>
</comment>
<dbReference type="Proteomes" id="UP001488805">
    <property type="component" value="Unassembled WGS sequence"/>
</dbReference>
<reference evidence="1 2" key="1">
    <citation type="journal article" date="2024" name="Genome Biol. Evol.">
        <title>Chromosome-level genome assembly of the viviparous eelpout Zoarces viviparus.</title>
        <authorList>
            <person name="Fuhrmann N."/>
            <person name="Brasseur M.V."/>
            <person name="Bakowski C.E."/>
            <person name="Podsiadlowski L."/>
            <person name="Prost S."/>
            <person name="Krehenwinkel H."/>
            <person name="Mayer C."/>
        </authorList>
    </citation>
    <scope>NUCLEOTIDE SEQUENCE [LARGE SCALE GENOMIC DNA]</scope>
    <source>
        <strain evidence="1">NO-MEL_2022_Ind0_liver</strain>
    </source>
</reference>
<sequence>MRRRSIVSRGNHLEDIGTTTRGSSAVLCFYICSTRMQAPIHEEVKGGAGCDEIFLQPQRVCGGRAGEGE</sequence>
<protein>
    <submittedName>
        <fullName evidence="1">Uncharacterized protein</fullName>
    </submittedName>
</protein>
<dbReference type="EMBL" id="JBCEZU010000156">
    <property type="protein sequence ID" value="KAK9524172.1"/>
    <property type="molecule type" value="Genomic_DNA"/>
</dbReference>
<evidence type="ECO:0000313" key="2">
    <source>
        <dbReference type="Proteomes" id="UP001488805"/>
    </source>
</evidence>
<evidence type="ECO:0000313" key="1">
    <source>
        <dbReference type="EMBL" id="KAK9524172.1"/>
    </source>
</evidence>
<gene>
    <name evidence="1" type="ORF">VZT92_018033</name>
</gene>
<keyword evidence="2" id="KW-1185">Reference proteome</keyword>
<name>A0AAW1EPB6_ZOAVI</name>
<organism evidence="1 2">
    <name type="scientific">Zoarces viviparus</name>
    <name type="common">Viviparous eelpout</name>
    <name type="synonym">Blennius viviparus</name>
    <dbReference type="NCBI Taxonomy" id="48416"/>
    <lineage>
        <taxon>Eukaryota</taxon>
        <taxon>Metazoa</taxon>
        <taxon>Chordata</taxon>
        <taxon>Craniata</taxon>
        <taxon>Vertebrata</taxon>
        <taxon>Euteleostomi</taxon>
        <taxon>Actinopterygii</taxon>
        <taxon>Neopterygii</taxon>
        <taxon>Teleostei</taxon>
        <taxon>Neoteleostei</taxon>
        <taxon>Acanthomorphata</taxon>
        <taxon>Eupercaria</taxon>
        <taxon>Perciformes</taxon>
        <taxon>Cottioidei</taxon>
        <taxon>Zoarcales</taxon>
        <taxon>Zoarcidae</taxon>
        <taxon>Zoarcinae</taxon>
        <taxon>Zoarces</taxon>
    </lineage>
</organism>
<accession>A0AAW1EPB6</accession>
<dbReference type="AlphaFoldDB" id="A0AAW1EPB6"/>
<proteinExistence type="predicted"/>